<feature type="compositionally biased region" description="Basic and acidic residues" evidence="2">
    <location>
        <begin position="697"/>
        <end position="721"/>
    </location>
</feature>
<dbReference type="InterPro" id="IPR019384">
    <property type="entry name" value="FHIP"/>
</dbReference>
<sequence>MSWLRNSPLRASFGKLRPSSYPPKDSDPSACYDSFRKHWQQAMEIIVRTKPPLGYPIQDDVWGVVNHLKHMVTFLVWEHNKQQSHFPCLEHLLSENLLDTLFMWSMHTGRYRYDLRLEQLKMFETLVSNSQHHLLEHESFHRPLLKLLALCSEDWFPMEEEKKLDVEKKLVDLLNHLCISLMHNTELLGLFFHSPAHQGPDRFIIFTLLIPFVHREGAIGHQARDALLKCISLSAMNEYVGAYIADHSDICLVLVTGLSALYSELPRKLDVELEDWHRLTPDDVNDIPKLAMIMNSLVFCNAVVQVAHSKVKTQLMEFLHQGFLVPVMGPALLQVLSSPSHTPLEGLSNALDCQLNAACVVMSSSLFLSDMKHVFDHLDLDSLGLPLERLDSPAEVSTVEELVTSTAYLDLFVRTVTEPGLLYSFVKFILEEKYDGEKILDCLINRINSKTRLCLGTLALFETLVDLNCEDVMLELIFKHLVPCTHVMLSQRKRIRDLDPYCRSSDKFLSLSPSCCTLPSSTLPASLSFTDHSPRPSESLYGNYHAYLCDSRRRIQACSVGCSKWAHPYNGEDPPHATTISKQSVNTSKSESSLSSKHVQQNSKLFNHVEIMEHKKEREVGLRSDTTMSAEVINDNDVAEKDSEEMANVATNYHSLSSIDGSSGYDSFAFKGSSESTPDNEPNEDRPSEVDLGVSLDIEKEASVSKESDKNETKEGIEENLRRTSRNDDFWALRKFSQENSYVDIFNTTPDIGPFLDVVLGKLTSMLSNGLYINLHLTGLVSRLAVYPQPLLHSFLLNHSLVFQPSIRSLFQVLGSLKYRIDQYLSRHDNTEELLASAREFLLLREDRLVNARKNALEASSPPSRRNSLSTTEPFSRGEPKRRSFSSALSSMFRRTVQPQAIQENSLESIAHGVGYRYLINKPVWPTDLSDVYNVVMCAVLLDEWLKELAAITQERAVFA</sequence>
<gene>
    <name evidence="4" type="ORF">TCEB3V08_LOCUS8578</name>
</gene>
<organism evidence="4">
    <name type="scientific">Timema cristinae</name>
    <name type="common">Walking stick</name>
    <dbReference type="NCBI Taxonomy" id="61476"/>
    <lineage>
        <taxon>Eukaryota</taxon>
        <taxon>Metazoa</taxon>
        <taxon>Ecdysozoa</taxon>
        <taxon>Arthropoda</taxon>
        <taxon>Hexapoda</taxon>
        <taxon>Insecta</taxon>
        <taxon>Pterygota</taxon>
        <taxon>Neoptera</taxon>
        <taxon>Polyneoptera</taxon>
        <taxon>Phasmatodea</taxon>
        <taxon>Timematodea</taxon>
        <taxon>Timematoidea</taxon>
        <taxon>Timematidae</taxon>
        <taxon>Timema</taxon>
    </lineage>
</organism>
<dbReference type="Pfam" id="PF19314">
    <property type="entry name" value="DUF5917"/>
    <property type="match status" value="1"/>
</dbReference>
<reference evidence="4" key="1">
    <citation type="submission" date="2020-11" db="EMBL/GenBank/DDBJ databases">
        <authorList>
            <person name="Tran Van P."/>
        </authorList>
    </citation>
    <scope>NUCLEOTIDE SEQUENCE</scope>
</reference>
<dbReference type="PANTHER" id="PTHR21705:SF11">
    <property type="entry name" value="FHIP FAMILY PROTEIN CG3558"/>
    <property type="match status" value="1"/>
</dbReference>
<dbReference type="Pfam" id="PF19311">
    <property type="entry name" value="KELAA"/>
    <property type="match status" value="1"/>
</dbReference>
<dbReference type="InterPro" id="IPR045668">
    <property type="entry name" value="FHIP_KELAA_motif"/>
</dbReference>
<feature type="domain" description="FHF complex subunit HOOK-interacting protein C-terminal" evidence="3">
    <location>
        <begin position="752"/>
        <end position="843"/>
    </location>
</feature>
<feature type="compositionally biased region" description="Low complexity" evidence="2">
    <location>
        <begin position="584"/>
        <end position="596"/>
    </location>
</feature>
<dbReference type="Pfam" id="PF10257">
    <property type="entry name" value="RAI16-like"/>
    <property type="match status" value="2"/>
</dbReference>
<evidence type="ECO:0000256" key="1">
    <source>
        <dbReference type="ARBA" id="ARBA00024336"/>
    </source>
</evidence>
<dbReference type="AlphaFoldDB" id="A0A7R9D3V2"/>
<feature type="region of interest" description="Disordered" evidence="2">
    <location>
        <begin position="855"/>
        <end position="882"/>
    </location>
</feature>
<evidence type="ECO:0000313" key="4">
    <source>
        <dbReference type="EMBL" id="CAD7406536.1"/>
    </source>
</evidence>
<feature type="compositionally biased region" description="Polar residues" evidence="2">
    <location>
        <begin position="861"/>
        <end position="874"/>
    </location>
</feature>
<name>A0A7R9D3V2_TIMCR</name>
<dbReference type="EMBL" id="OC319873">
    <property type="protein sequence ID" value="CAD7406536.1"/>
    <property type="molecule type" value="Genomic_DNA"/>
</dbReference>
<proteinExistence type="inferred from homology"/>
<dbReference type="InterPro" id="IPR045669">
    <property type="entry name" value="FHIP_C"/>
</dbReference>
<feature type="region of interest" description="Disordered" evidence="2">
    <location>
        <begin position="667"/>
        <end position="721"/>
    </location>
</feature>
<comment type="similarity">
    <text evidence="1">Belongs to the FHIP family.</text>
</comment>
<dbReference type="PANTHER" id="PTHR21705">
    <property type="entry name" value="RAI16 PROTEIN-RELATED"/>
    <property type="match status" value="1"/>
</dbReference>
<feature type="region of interest" description="Disordered" evidence="2">
    <location>
        <begin position="573"/>
        <end position="602"/>
    </location>
</feature>
<evidence type="ECO:0000259" key="3">
    <source>
        <dbReference type="Pfam" id="PF19314"/>
    </source>
</evidence>
<accession>A0A7R9D3V2</accession>
<evidence type="ECO:0000256" key="2">
    <source>
        <dbReference type="SAM" id="MobiDB-lite"/>
    </source>
</evidence>
<protein>
    <recommendedName>
        <fullName evidence="3">FHF complex subunit HOOK-interacting protein C-terminal domain-containing protein</fullName>
    </recommendedName>
</protein>